<name>A0A0R3SA05_HYMDI</name>
<evidence type="ECO:0000259" key="2">
    <source>
        <dbReference type="Pfam" id="PF04685"/>
    </source>
</evidence>
<evidence type="ECO:0000313" key="5">
    <source>
        <dbReference type="EMBL" id="VUZ45928.1"/>
    </source>
</evidence>
<evidence type="ECO:0000313" key="7">
    <source>
        <dbReference type="Proteomes" id="UP000321570"/>
    </source>
</evidence>
<dbReference type="InterPro" id="IPR012341">
    <property type="entry name" value="6hp_glycosidase-like_sf"/>
</dbReference>
<dbReference type="OrthoDB" id="730489at2759"/>
<dbReference type="InterPro" id="IPR006775">
    <property type="entry name" value="GH116_catalytic"/>
</dbReference>
<dbReference type="Gene3D" id="1.50.10.10">
    <property type="match status" value="1"/>
</dbReference>
<feature type="domain" description="Glycosyl-hydrolase family 116 catalytic region" evidence="2">
    <location>
        <begin position="631"/>
        <end position="1008"/>
    </location>
</feature>
<evidence type="ECO:0000256" key="1">
    <source>
        <dbReference type="SAM" id="MobiDB-lite"/>
    </source>
</evidence>
<organism evidence="8">
    <name type="scientific">Hymenolepis diminuta</name>
    <name type="common">Rat tapeworm</name>
    <dbReference type="NCBI Taxonomy" id="6216"/>
    <lineage>
        <taxon>Eukaryota</taxon>
        <taxon>Metazoa</taxon>
        <taxon>Spiralia</taxon>
        <taxon>Lophotrochozoa</taxon>
        <taxon>Platyhelminthes</taxon>
        <taxon>Cestoda</taxon>
        <taxon>Eucestoda</taxon>
        <taxon>Cyclophyllidea</taxon>
        <taxon>Hymenolepididae</taxon>
        <taxon>Hymenolepis</taxon>
    </lineage>
</organism>
<dbReference type="Pfam" id="PF04685">
    <property type="entry name" value="DUF608"/>
    <property type="match status" value="1"/>
</dbReference>
<dbReference type="PANTHER" id="PTHR12654">
    <property type="entry name" value="BILE ACID BETA-GLUCOSIDASE-RELATED"/>
    <property type="match status" value="1"/>
</dbReference>
<dbReference type="PANTHER" id="PTHR12654:SF0">
    <property type="entry name" value="NON-LYSOSOMAL GLUCOSYLCERAMIDASE"/>
    <property type="match status" value="1"/>
</dbReference>
<dbReference type="STRING" id="6216.A0A0R3SA05"/>
<feature type="domain" description="Glycosyl-hydrolase family 116 N-terminal" evidence="3">
    <location>
        <begin position="85"/>
        <end position="432"/>
    </location>
</feature>
<reference evidence="4 6" key="2">
    <citation type="submission" date="2018-11" db="EMBL/GenBank/DDBJ databases">
        <authorList>
            <consortium name="Pathogen Informatics"/>
        </authorList>
    </citation>
    <scope>NUCLEOTIDE SEQUENCE [LARGE SCALE GENOMIC DNA]</scope>
</reference>
<dbReference type="InterPro" id="IPR052566">
    <property type="entry name" value="Non-lysos_glucosylceramidase"/>
</dbReference>
<sequence length="1038" mass="116496">MGFIPDDIVKFAKDKDLISSYGWHAQFSRKDMRSSPPKPPRIKTIAEITPMAIRYLYRIYFPNKLAKTMPFMDPLNPIKMESIYGVPIGGIGCGTIGRGFRGEFCRSSLCPGIYHHKVNYSDQFIVTVFRDGQVYQKVLSPQTNNSNIPYGLLSWEWGFPANHGHYVGLYPRSWTIYEIPEVDLVLICEQISPVIPHNYKDSCLPLGVFHWTLLNFHPTLEAQVSITMTWRGPSQRTQPPPPQSERFNAGAACCDPRILNSIVTSSNEDVTHTFESGMLRGCLMETRIGYQIPCCFGIAAAASKGVRVTRCSGFQFRTASPVPGAKTASRVCSHYLESADDSNVYSPVPSQWSDDSSTTGDSTTTEKTHSPGKGLFKSYIFASLASKFWKDLKASGALSDENISYIRNGDKKRSSKLVMAVCASCVVPPACTELPGSSHTTPSSTPHMGSFSNSADVMGAGSATLQFFVTWHSPRIHFRSSIVPYRRRYVRWFSEDILDGATELLTYAADHWRSWRKSIIDWQEPILADPHLPDWYKSALFNELYFVSDGGTVWLDPLTTVKNNEAPIDSVRRYNPNVELDPLNITGRGGPLKSDSPTCRKSAIGGDKSKRNSKTPMTPLQNRIAFGQEMGLFAYLEGHEYRMFNTYDVHFNASWALIQLWPKIEMAMLYDLADMTASEDTTSVVFMYKGMKRQRNARLNVPHDLGDPEDEPWVNINAYIMYPTDDWKDLSPKFLLMAWRDWKLTGDTAFLQYVLPICLTVAKSYLEKWDSDGDGIIENSSFPDQTYDMWKAKGLSAYVGGLWVAALYAVADMLSHAGDFKSRMGSISSWTPVVDNFVSLLKRAKDTYQKRLWDGKFYRYDSTIKSNSRSISVMSDQLSGYWFLRIGGAPIDAIIPAESANETLKTIVELNWLSVQNGHIGAINSILSNGKIDSNNMQAEEFWVAVNYGIGALLILHGMRPEGFQLAGTCFDHVYNKMGLHFQTPEAYTKDGTYRSLGYMRPLAIWSIQRAVEMASTPSHPHPASQPPLLPSPLSIRK</sequence>
<dbReference type="GO" id="GO:0008422">
    <property type="term" value="F:beta-glucosidase activity"/>
    <property type="evidence" value="ECO:0007669"/>
    <property type="project" value="TreeGrafter"/>
</dbReference>
<evidence type="ECO:0000313" key="8">
    <source>
        <dbReference type="WBParaSite" id="HDID_0000113901-mRNA-1"/>
    </source>
</evidence>
<dbReference type="EMBL" id="UYSG01000194">
    <property type="protein sequence ID" value="VDL18601.1"/>
    <property type="molecule type" value="Genomic_DNA"/>
</dbReference>
<evidence type="ECO:0000259" key="3">
    <source>
        <dbReference type="Pfam" id="PF12215"/>
    </source>
</evidence>
<protein>
    <submittedName>
        <fullName evidence="8">Non-lysosomal glucosylceramidase</fullName>
    </submittedName>
</protein>
<dbReference type="EMBL" id="CABIJS010000199">
    <property type="protein sequence ID" value="VUZ45928.1"/>
    <property type="molecule type" value="Genomic_DNA"/>
</dbReference>
<reference evidence="5 7" key="3">
    <citation type="submission" date="2019-07" db="EMBL/GenBank/DDBJ databases">
        <authorList>
            <person name="Jastrzebski P J."/>
            <person name="Paukszto L."/>
            <person name="Jastrzebski P J."/>
        </authorList>
    </citation>
    <scope>NUCLEOTIDE SEQUENCE [LARGE SCALE GENOMIC DNA]</scope>
    <source>
        <strain evidence="5 7">WMS-il1</strain>
    </source>
</reference>
<dbReference type="GO" id="GO:0005975">
    <property type="term" value="P:carbohydrate metabolic process"/>
    <property type="evidence" value="ECO:0007669"/>
    <property type="project" value="InterPro"/>
</dbReference>
<accession>A0A0R3SA05</accession>
<dbReference type="WBParaSite" id="HDID_0000113901-mRNA-1">
    <property type="protein sequence ID" value="HDID_0000113901-mRNA-1"/>
    <property type="gene ID" value="HDID_0000113901"/>
</dbReference>
<feature type="compositionally biased region" description="Low complexity" evidence="1">
    <location>
        <begin position="350"/>
        <end position="363"/>
    </location>
</feature>
<dbReference type="Proteomes" id="UP000321570">
    <property type="component" value="Unassembled WGS sequence"/>
</dbReference>
<dbReference type="InterPro" id="IPR008928">
    <property type="entry name" value="6-hairpin_glycosidase_sf"/>
</dbReference>
<dbReference type="InterPro" id="IPR024462">
    <property type="entry name" value="GH116_N"/>
</dbReference>
<reference evidence="8" key="1">
    <citation type="submission" date="2016-04" db="UniProtKB">
        <authorList>
            <consortium name="WormBaseParasite"/>
        </authorList>
    </citation>
    <scope>IDENTIFICATION</scope>
</reference>
<dbReference type="AlphaFoldDB" id="A0A0R3SA05"/>
<evidence type="ECO:0000313" key="6">
    <source>
        <dbReference type="Proteomes" id="UP000274504"/>
    </source>
</evidence>
<dbReference type="Proteomes" id="UP000274504">
    <property type="component" value="Unassembled WGS sequence"/>
</dbReference>
<proteinExistence type="predicted"/>
<keyword evidence="7" id="KW-1185">Reference proteome</keyword>
<dbReference type="SUPFAM" id="SSF48208">
    <property type="entry name" value="Six-hairpin glycosidases"/>
    <property type="match status" value="1"/>
</dbReference>
<feature type="region of interest" description="Disordered" evidence="1">
    <location>
        <begin position="341"/>
        <end position="370"/>
    </location>
</feature>
<dbReference type="Pfam" id="PF12215">
    <property type="entry name" value="Glyco_hydr_116N"/>
    <property type="match status" value="1"/>
</dbReference>
<feature type="compositionally biased region" description="Pro residues" evidence="1">
    <location>
        <begin position="1020"/>
        <end position="1031"/>
    </location>
</feature>
<feature type="region of interest" description="Disordered" evidence="1">
    <location>
        <begin position="585"/>
        <end position="618"/>
    </location>
</feature>
<gene>
    <name evidence="4" type="ORF">HDID_LOCUS1140</name>
    <name evidence="5" type="ORF">WMSIL1_LOCUS5818</name>
</gene>
<feature type="region of interest" description="Disordered" evidence="1">
    <location>
        <begin position="1016"/>
        <end position="1038"/>
    </location>
</feature>
<evidence type="ECO:0000313" key="4">
    <source>
        <dbReference type="EMBL" id="VDL18601.1"/>
    </source>
</evidence>